<evidence type="ECO:0000256" key="6">
    <source>
        <dbReference type="ARBA" id="ARBA00023136"/>
    </source>
</evidence>
<reference evidence="7 8" key="1">
    <citation type="journal article" date="2018" name="Sci. Data">
        <title>The draft genome sequence of cork oak.</title>
        <authorList>
            <person name="Ramos A.M."/>
            <person name="Usie A."/>
            <person name="Barbosa P."/>
            <person name="Barros P.M."/>
            <person name="Capote T."/>
            <person name="Chaves I."/>
            <person name="Simoes F."/>
            <person name="Abreu I."/>
            <person name="Carrasquinho I."/>
            <person name="Faro C."/>
            <person name="Guimaraes J.B."/>
            <person name="Mendonca D."/>
            <person name="Nobrega F."/>
            <person name="Rodrigues L."/>
            <person name="Saibo N.J.M."/>
            <person name="Varela M.C."/>
            <person name="Egas C."/>
            <person name="Matos J."/>
            <person name="Miguel C.M."/>
            <person name="Oliveira M.M."/>
            <person name="Ricardo C.P."/>
            <person name="Goncalves S."/>
        </authorList>
    </citation>
    <scope>NUCLEOTIDE SEQUENCE [LARGE SCALE GENOMIC DNA]</scope>
    <source>
        <strain evidence="8">cv. HL8</strain>
    </source>
</reference>
<dbReference type="InterPro" id="IPR003767">
    <property type="entry name" value="Malate/L-lactate_DH-like"/>
</dbReference>
<gene>
    <name evidence="7" type="primary">yjmC</name>
    <name evidence="7" type="ORF">CFP56_017581</name>
</gene>
<dbReference type="Gene3D" id="1.10.1530.10">
    <property type="match status" value="1"/>
</dbReference>
<dbReference type="EMBL" id="PKMF04000277">
    <property type="protein sequence ID" value="KAK7839699.1"/>
    <property type="molecule type" value="Genomic_DNA"/>
</dbReference>
<dbReference type="AlphaFoldDB" id="A0AAW0KML4"/>
<evidence type="ECO:0000256" key="4">
    <source>
        <dbReference type="ARBA" id="ARBA00022989"/>
    </source>
</evidence>
<dbReference type="Proteomes" id="UP000237347">
    <property type="component" value="Unassembled WGS sequence"/>
</dbReference>
<organism evidence="7 8">
    <name type="scientific">Quercus suber</name>
    <name type="common">Cork oak</name>
    <dbReference type="NCBI Taxonomy" id="58331"/>
    <lineage>
        <taxon>Eukaryota</taxon>
        <taxon>Viridiplantae</taxon>
        <taxon>Streptophyta</taxon>
        <taxon>Embryophyta</taxon>
        <taxon>Tracheophyta</taxon>
        <taxon>Spermatophyta</taxon>
        <taxon>Magnoliopsida</taxon>
        <taxon>eudicotyledons</taxon>
        <taxon>Gunneridae</taxon>
        <taxon>Pentapetalae</taxon>
        <taxon>rosids</taxon>
        <taxon>fabids</taxon>
        <taxon>Fagales</taxon>
        <taxon>Fagaceae</taxon>
        <taxon>Quercus</taxon>
    </lineage>
</organism>
<dbReference type="InterPro" id="IPR043143">
    <property type="entry name" value="Mal/L-sulf/L-lact_DH-like_NADP"/>
</dbReference>
<keyword evidence="4" id="KW-1133">Transmembrane helix</keyword>
<dbReference type="Pfam" id="PF05653">
    <property type="entry name" value="Mg_trans_NIPA"/>
    <property type="match status" value="1"/>
</dbReference>
<keyword evidence="6" id="KW-0472">Membrane</keyword>
<accession>A0AAW0KML4</accession>
<sequence length="391" mass="41474">MDVRSPAAMTSTSWREEMSSDNVKGLVLALSSSFFIGASFIVKKKGLKKAGASGIRAVGSTKYQKQDRALLIANSLVLADLRGVDTHGINRLAGYVNRIKCGVLAPNPPLNFVMKTPVVAHLDAKDTFGFVAGCASIDKGIEIAKQYGFGVVGVKNSHHYGMASTYVLRAIASGYAALAFTNASRSMPAWGSKEPLLGTSPFTVGVPGGVQGDFVLDMTPSVAARGKIRKAARRGESIPEGYALDEHGQPTTDPEAALRGVVLPMGGPKGSGLAMMMDIFGGLLTGAAFAGGVNDQFTNLKEPQKLGHWFMVFKPDVFLDSYEELGTRMDTLCDAVRSSEKAAGVDRIYIPGERSTLTEAQRRAEGIPFTQGEVDALHGLAESCGSHLRLD</sequence>
<dbReference type="Gene3D" id="3.30.1370.60">
    <property type="entry name" value="Hypothetical oxidoreductase yiak, domain 2"/>
    <property type="match status" value="1"/>
</dbReference>
<dbReference type="PANTHER" id="PTHR11091:SF0">
    <property type="entry name" value="MALATE DEHYDROGENASE"/>
    <property type="match status" value="1"/>
</dbReference>
<keyword evidence="3" id="KW-0812">Transmembrane</keyword>
<evidence type="ECO:0000313" key="8">
    <source>
        <dbReference type="Proteomes" id="UP000237347"/>
    </source>
</evidence>
<dbReference type="InterPro" id="IPR036111">
    <property type="entry name" value="Mal/L-sulfo/L-lacto_DH-like_sf"/>
</dbReference>
<dbReference type="InterPro" id="IPR043144">
    <property type="entry name" value="Mal/L-sulf/L-lact_DH-like_ah"/>
</dbReference>
<dbReference type="PANTHER" id="PTHR11091">
    <property type="entry name" value="OXIDOREDUCTASE-RELATED"/>
    <property type="match status" value="1"/>
</dbReference>
<comment type="caution">
    <text evidence="7">The sequence shown here is derived from an EMBL/GenBank/DDBJ whole genome shotgun (WGS) entry which is preliminary data.</text>
</comment>
<keyword evidence="8" id="KW-1185">Reference proteome</keyword>
<evidence type="ECO:0000256" key="1">
    <source>
        <dbReference type="ARBA" id="ARBA00004651"/>
    </source>
</evidence>
<protein>
    <submittedName>
        <fullName evidence="7">Oxidoreductase yjmc</fullName>
    </submittedName>
</protein>
<dbReference type="GO" id="GO:0016020">
    <property type="term" value="C:membrane"/>
    <property type="evidence" value="ECO:0007669"/>
    <property type="project" value="UniProtKB-SubCell"/>
</dbReference>
<evidence type="ECO:0000313" key="7">
    <source>
        <dbReference type="EMBL" id="KAK7839699.1"/>
    </source>
</evidence>
<evidence type="ECO:0000256" key="3">
    <source>
        <dbReference type="ARBA" id="ARBA00022692"/>
    </source>
</evidence>
<dbReference type="InterPro" id="IPR008521">
    <property type="entry name" value="Mg_trans_NIPA"/>
</dbReference>
<name>A0AAW0KML4_QUESU</name>
<evidence type="ECO:0000256" key="5">
    <source>
        <dbReference type="ARBA" id="ARBA00023002"/>
    </source>
</evidence>
<dbReference type="GO" id="GO:0005769">
    <property type="term" value="C:early endosome"/>
    <property type="evidence" value="ECO:0007669"/>
    <property type="project" value="UniProtKB-SubCell"/>
</dbReference>
<comment type="similarity">
    <text evidence="2">Belongs to the LDH2/MDH2 oxidoreductase family.</text>
</comment>
<dbReference type="GO" id="GO:0016491">
    <property type="term" value="F:oxidoreductase activity"/>
    <property type="evidence" value="ECO:0007669"/>
    <property type="project" value="UniProtKB-KW"/>
</dbReference>
<dbReference type="SUPFAM" id="SSF89733">
    <property type="entry name" value="L-sulfolactate dehydrogenase-like"/>
    <property type="match status" value="1"/>
</dbReference>
<keyword evidence="5" id="KW-0560">Oxidoreductase</keyword>
<dbReference type="GO" id="GO:0015095">
    <property type="term" value="F:magnesium ion transmembrane transporter activity"/>
    <property type="evidence" value="ECO:0007669"/>
    <property type="project" value="InterPro"/>
</dbReference>
<evidence type="ECO:0000256" key="2">
    <source>
        <dbReference type="ARBA" id="ARBA00006056"/>
    </source>
</evidence>
<proteinExistence type="inferred from homology"/>
<comment type="subcellular location">
    <subcellularLocation>
        <location evidence="1">Cell membrane</location>
        <topology evidence="1">Multi-pass membrane protein</topology>
    </subcellularLocation>
</comment>
<dbReference type="Pfam" id="PF02615">
    <property type="entry name" value="Ldh_2"/>
    <property type="match status" value="1"/>
</dbReference>